<accession>A0ACD2UD83</accession>
<protein>
    <submittedName>
        <fullName evidence="1">Glutathione S-transferase</fullName>
    </submittedName>
</protein>
<evidence type="ECO:0000313" key="2">
    <source>
        <dbReference type="Proteomes" id="UP001158048"/>
    </source>
</evidence>
<sequence>MSHKSIKLYRHPNSEQHHCIELMLSLLGLHTELVSVDLMRGGFPLPEFLAGNGSGQVPFIDDDGTVVADCNAILVYLAATYGDGQWLPSDHLVLARVLCWLSLTDEENDSKPVSARLLTESDAGYGAEDHFIRTLSLLKEMDMALTVNKYLVCGEPTIADVSAYTYLSHVPSAYISLFDYPLIREWLTTVSSLPRFVNVYCQQRFYEDHQWSVSG</sequence>
<dbReference type="EMBL" id="FXUY01000002">
    <property type="protein sequence ID" value="SMQ30397.1"/>
    <property type="molecule type" value="Genomic_DNA"/>
</dbReference>
<evidence type="ECO:0000313" key="1">
    <source>
        <dbReference type="EMBL" id="SMQ30397.1"/>
    </source>
</evidence>
<organism evidence="1 2">
    <name type="scientific">Pseudomonas helmanticensis</name>
    <dbReference type="NCBI Taxonomy" id="1471381"/>
    <lineage>
        <taxon>Bacteria</taxon>
        <taxon>Pseudomonadati</taxon>
        <taxon>Pseudomonadota</taxon>
        <taxon>Gammaproteobacteria</taxon>
        <taxon>Pseudomonadales</taxon>
        <taxon>Pseudomonadaceae</taxon>
        <taxon>Pseudomonas</taxon>
    </lineage>
</organism>
<dbReference type="Proteomes" id="UP001158048">
    <property type="component" value="Unassembled WGS sequence"/>
</dbReference>
<name>A0ACD2UD83_9PSED</name>
<keyword evidence="2" id="KW-1185">Reference proteome</keyword>
<comment type="caution">
    <text evidence="1">The sequence shown here is derived from an EMBL/GenBank/DDBJ whole genome shotgun (WGS) entry which is preliminary data.</text>
</comment>
<reference evidence="1" key="1">
    <citation type="submission" date="2017-05" db="EMBL/GenBank/DDBJ databases">
        <authorList>
            <person name="Varghese N."/>
            <person name="Submissions S."/>
        </authorList>
    </citation>
    <scope>NUCLEOTIDE SEQUENCE</scope>
    <source>
        <strain evidence="1">LMG 28168</strain>
    </source>
</reference>
<proteinExistence type="predicted"/>
<gene>
    <name evidence="1" type="ORF">SAMN04488483_5395</name>
</gene>